<dbReference type="EMBL" id="JAVLET010000011">
    <property type="protein sequence ID" value="KAL0466842.1"/>
    <property type="molecule type" value="Genomic_DNA"/>
</dbReference>
<sequence>MMTFMTLSFLALLFMLSSQSQFFDWRMNTRTSHKGAAGQPLRKIPHTQRHRTERRLARGNGLENKSPLEGRATTKRIGAGTFFRKLWSPFFYRTI</sequence>
<keyword evidence="2" id="KW-0732">Signal</keyword>
<reference evidence="3 4" key="1">
    <citation type="submission" date="2023-09" db="EMBL/GenBank/DDBJ databases">
        <title>Multi-omics analysis of a traditional fermented food reveals byproduct-associated fungal strains for waste-to-food upcycling.</title>
        <authorList>
            <consortium name="Lawrence Berkeley National Laboratory"/>
            <person name="Rekdal V.M."/>
            <person name="Villalobos-Escobedo J.M."/>
            <person name="Rodriguez-Valeron N."/>
            <person name="Garcia M.O."/>
            <person name="Vasquez D.P."/>
            <person name="Damayanti I."/>
            <person name="Sorensen P.M."/>
            <person name="Baidoo E.E."/>
            <person name="De Carvalho A.C."/>
            <person name="Riley R."/>
            <person name="Lipzen A."/>
            <person name="He G."/>
            <person name="Yan M."/>
            <person name="Haridas S."/>
            <person name="Daum C."/>
            <person name="Yoshinaga Y."/>
            <person name="Ng V."/>
            <person name="Grigoriev I.V."/>
            <person name="Munk R."/>
            <person name="Nuraida L."/>
            <person name="Wijaya C.H."/>
            <person name="Morales P.-C."/>
            <person name="Keasling J.D."/>
        </authorList>
    </citation>
    <scope>NUCLEOTIDE SEQUENCE [LARGE SCALE GENOMIC DNA]</scope>
    <source>
        <strain evidence="3 4">FGSC 2613</strain>
    </source>
</reference>
<evidence type="ECO:0000313" key="3">
    <source>
        <dbReference type="EMBL" id="KAL0466842.1"/>
    </source>
</evidence>
<evidence type="ECO:0000256" key="2">
    <source>
        <dbReference type="SAM" id="SignalP"/>
    </source>
</evidence>
<evidence type="ECO:0000313" key="4">
    <source>
        <dbReference type="Proteomes" id="UP001451303"/>
    </source>
</evidence>
<evidence type="ECO:0000256" key="1">
    <source>
        <dbReference type="SAM" id="MobiDB-lite"/>
    </source>
</evidence>
<comment type="caution">
    <text evidence="3">The sequence shown here is derived from an EMBL/GenBank/DDBJ whole genome shotgun (WGS) entry which is preliminary data.</text>
</comment>
<organism evidence="3 4">
    <name type="scientific">Neurospora intermedia</name>
    <dbReference type="NCBI Taxonomy" id="5142"/>
    <lineage>
        <taxon>Eukaryota</taxon>
        <taxon>Fungi</taxon>
        <taxon>Dikarya</taxon>
        <taxon>Ascomycota</taxon>
        <taxon>Pezizomycotina</taxon>
        <taxon>Sordariomycetes</taxon>
        <taxon>Sordariomycetidae</taxon>
        <taxon>Sordariales</taxon>
        <taxon>Sordariaceae</taxon>
        <taxon>Neurospora</taxon>
    </lineage>
</organism>
<dbReference type="Proteomes" id="UP001451303">
    <property type="component" value="Unassembled WGS sequence"/>
</dbReference>
<feature type="signal peptide" evidence="2">
    <location>
        <begin position="1"/>
        <end position="20"/>
    </location>
</feature>
<keyword evidence="4" id="KW-1185">Reference proteome</keyword>
<feature type="chain" id="PRO_5046854331" evidence="2">
    <location>
        <begin position="21"/>
        <end position="95"/>
    </location>
</feature>
<name>A0ABR3D3H0_NEUIN</name>
<accession>A0ABR3D3H0</accession>
<gene>
    <name evidence="3" type="ORF">QR685DRAFT_90297</name>
</gene>
<proteinExistence type="predicted"/>
<protein>
    <submittedName>
        <fullName evidence="3">Uncharacterized protein</fullName>
    </submittedName>
</protein>
<feature type="compositionally biased region" description="Basic residues" evidence="1">
    <location>
        <begin position="43"/>
        <end position="53"/>
    </location>
</feature>
<feature type="region of interest" description="Disordered" evidence="1">
    <location>
        <begin position="32"/>
        <end position="70"/>
    </location>
</feature>